<feature type="compositionally biased region" description="Pro residues" evidence="1">
    <location>
        <begin position="15"/>
        <end position="25"/>
    </location>
</feature>
<dbReference type="AlphaFoldDB" id="A0A835WJD7"/>
<organism evidence="2 3">
    <name type="scientific">Chlamydomonas schloesseri</name>
    <dbReference type="NCBI Taxonomy" id="2026947"/>
    <lineage>
        <taxon>Eukaryota</taxon>
        <taxon>Viridiplantae</taxon>
        <taxon>Chlorophyta</taxon>
        <taxon>core chlorophytes</taxon>
        <taxon>Chlorophyceae</taxon>
        <taxon>CS clade</taxon>
        <taxon>Chlamydomonadales</taxon>
        <taxon>Chlamydomonadaceae</taxon>
        <taxon>Chlamydomonas</taxon>
    </lineage>
</organism>
<keyword evidence="3" id="KW-1185">Reference proteome</keyword>
<comment type="caution">
    <text evidence="2">The sequence shown here is derived from an EMBL/GenBank/DDBJ whole genome shotgun (WGS) entry which is preliminary data.</text>
</comment>
<evidence type="ECO:0000256" key="1">
    <source>
        <dbReference type="SAM" id="MobiDB-lite"/>
    </source>
</evidence>
<sequence length="202" mass="19895">MVDFTIVQYEEVELPPSPPPLPPLSPGLFAPPGAPLSPPSRPPRPPRPPPLDVSQLAQVLGAQEVVVVYSPPSPPPPSPSPPAPPPPSPDPPSPAPRPPPGSDAAAPATLEATLLGADYAAILGSPNFEADFCADLVVNAGGQSCSVLYILPSSGGVAVGAALVPKDGTIASATTALAAAAAAAAIHLHVHATSTTTAATAA</sequence>
<dbReference type="EMBL" id="JAEHOD010000017">
    <property type="protein sequence ID" value="KAG2448472.1"/>
    <property type="molecule type" value="Genomic_DNA"/>
</dbReference>
<feature type="region of interest" description="Disordered" evidence="1">
    <location>
        <begin position="12"/>
        <end position="106"/>
    </location>
</feature>
<reference evidence="2" key="1">
    <citation type="journal article" date="2020" name="bioRxiv">
        <title>Comparative genomics of Chlamydomonas.</title>
        <authorList>
            <person name="Craig R.J."/>
            <person name="Hasan A.R."/>
            <person name="Ness R.W."/>
            <person name="Keightley P.D."/>
        </authorList>
    </citation>
    <scope>NUCLEOTIDE SEQUENCE</scope>
    <source>
        <strain evidence="2">CCAP 11/173</strain>
    </source>
</reference>
<protein>
    <submittedName>
        <fullName evidence="2">Uncharacterized protein</fullName>
    </submittedName>
</protein>
<feature type="compositionally biased region" description="Pro residues" evidence="1">
    <location>
        <begin position="71"/>
        <end position="101"/>
    </location>
</feature>
<name>A0A835WJD7_9CHLO</name>
<feature type="compositionally biased region" description="Pro residues" evidence="1">
    <location>
        <begin position="32"/>
        <end position="51"/>
    </location>
</feature>
<evidence type="ECO:0000313" key="3">
    <source>
        <dbReference type="Proteomes" id="UP000613740"/>
    </source>
</evidence>
<accession>A0A835WJD7</accession>
<gene>
    <name evidence="2" type="ORF">HYH02_006364</name>
</gene>
<proteinExistence type="predicted"/>
<dbReference type="PRINTS" id="PR01217">
    <property type="entry name" value="PRICHEXTENSN"/>
</dbReference>
<dbReference type="Proteomes" id="UP000613740">
    <property type="component" value="Unassembled WGS sequence"/>
</dbReference>
<evidence type="ECO:0000313" key="2">
    <source>
        <dbReference type="EMBL" id="KAG2448472.1"/>
    </source>
</evidence>